<gene>
    <name evidence="3" type="ORF">AK830_g9848</name>
</gene>
<evidence type="ECO:0000313" key="3">
    <source>
        <dbReference type="EMBL" id="KPM36721.1"/>
    </source>
</evidence>
<evidence type="ECO:0000259" key="1">
    <source>
        <dbReference type="Pfam" id="PF06985"/>
    </source>
</evidence>
<dbReference type="AlphaFoldDB" id="A0A0P7BBM2"/>
<comment type="caution">
    <text evidence="3">The sequence shown here is derived from an EMBL/GenBank/DDBJ whole genome shotgun (WGS) entry which is preliminary data.</text>
</comment>
<dbReference type="STRING" id="78410.A0A0P7BBM2"/>
<dbReference type="Pfam" id="PF26640">
    <property type="entry name" value="DUF8212"/>
    <property type="match status" value="1"/>
</dbReference>
<accession>A0A0P7BBM2</accession>
<dbReference type="InterPro" id="IPR010730">
    <property type="entry name" value="HET"/>
</dbReference>
<dbReference type="InterPro" id="IPR058525">
    <property type="entry name" value="DUF8212"/>
</dbReference>
<proteinExistence type="predicted"/>
<dbReference type="Pfam" id="PF06985">
    <property type="entry name" value="HET"/>
    <property type="match status" value="1"/>
</dbReference>
<dbReference type="Proteomes" id="UP000050424">
    <property type="component" value="Unassembled WGS sequence"/>
</dbReference>
<name>A0A0P7BBM2_9HYPO</name>
<evidence type="ECO:0000313" key="4">
    <source>
        <dbReference type="Proteomes" id="UP000050424"/>
    </source>
</evidence>
<keyword evidence="4" id="KW-1185">Reference proteome</keyword>
<dbReference type="PANTHER" id="PTHR10622">
    <property type="entry name" value="HET DOMAIN-CONTAINING PROTEIN"/>
    <property type="match status" value="1"/>
</dbReference>
<dbReference type="EMBL" id="LKCW01000193">
    <property type="protein sequence ID" value="KPM36721.1"/>
    <property type="molecule type" value="Genomic_DNA"/>
</dbReference>
<organism evidence="3 4">
    <name type="scientific">Neonectria ditissima</name>
    <dbReference type="NCBI Taxonomy" id="78410"/>
    <lineage>
        <taxon>Eukaryota</taxon>
        <taxon>Fungi</taxon>
        <taxon>Dikarya</taxon>
        <taxon>Ascomycota</taxon>
        <taxon>Pezizomycotina</taxon>
        <taxon>Sordariomycetes</taxon>
        <taxon>Hypocreomycetidae</taxon>
        <taxon>Hypocreales</taxon>
        <taxon>Nectriaceae</taxon>
        <taxon>Neonectria</taxon>
    </lineage>
</organism>
<protein>
    <submittedName>
        <fullName evidence="3">Uncharacterized protein</fullName>
    </submittedName>
</protein>
<dbReference type="OrthoDB" id="674604at2759"/>
<sequence length="528" mass="59617">MRLIEARTLVDEQRITFKEFYGSNIPDYAILSHTWDQDQTKEVTYDDCIAGNPSSGTGYDKIHNTCELALDDGIEYVWIDTCCINKSSSAELTEAINSMFPWYQQATVCYAHLADLDGAESMKSCRWFSRGWTLQELIAPKSMAFYDRSWTCVGSKTSLIYKLSAITGIDVDILSHDAPLSSTCIAKRLSWAAKRETTRVEDMAYCLLGICNINMPMLYGEGNKAFRRLQEEIVRSTYDLSLLAWTPPTTTRGDYCGFLAESVSDFKGCSKMYSVTDSLLDEGEMTITNKGLRIKASEYILKYARVTHRYAVKLDCMIPGRSGIFLSIPMRKIGPNIFIRARTVDKAPSFSLVDLSSSGFNRLRTFTLLSSLPPARIPRQISSGDSPNAVSSSRFTVVQMRLPAEIAQADTEISPVKYWDAEDCAFFGTRSLLQYWGAVRLSNGVVFLCFWYRKVNDWMFRGTLLKTESKASQELTKNLFSVADEFDFQAFTVMNLLEAAQTDMASIPVVTRNGGPRWEVQIHQSREY</sequence>
<dbReference type="PANTHER" id="PTHR10622:SF12">
    <property type="entry name" value="HET DOMAIN-CONTAINING PROTEIN"/>
    <property type="match status" value="1"/>
</dbReference>
<evidence type="ECO:0000259" key="2">
    <source>
        <dbReference type="Pfam" id="PF26640"/>
    </source>
</evidence>
<feature type="domain" description="DUF8212" evidence="2">
    <location>
        <begin position="224"/>
        <end position="246"/>
    </location>
</feature>
<reference evidence="3 4" key="1">
    <citation type="submission" date="2015-09" db="EMBL/GenBank/DDBJ databases">
        <title>Draft genome of a European isolate of the apple canker pathogen Neonectria ditissima.</title>
        <authorList>
            <person name="Gomez-Cortecero A."/>
            <person name="Harrison R.J."/>
            <person name="Armitage A.D."/>
        </authorList>
    </citation>
    <scope>NUCLEOTIDE SEQUENCE [LARGE SCALE GENOMIC DNA]</scope>
    <source>
        <strain evidence="3 4">R09/05</strain>
    </source>
</reference>
<feature type="domain" description="Heterokaryon incompatibility" evidence="1">
    <location>
        <begin position="28"/>
        <end position="119"/>
    </location>
</feature>